<dbReference type="InterPro" id="IPR000477">
    <property type="entry name" value="RT_dom"/>
</dbReference>
<dbReference type="EMBL" id="CACVKT020002643">
    <property type="protein sequence ID" value="CAC5379161.1"/>
    <property type="molecule type" value="Genomic_DNA"/>
</dbReference>
<dbReference type="OrthoDB" id="6123227at2759"/>
<feature type="domain" description="Reverse transcriptase" evidence="1">
    <location>
        <begin position="62"/>
        <end position="193"/>
    </location>
</feature>
<protein>
    <recommendedName>
        <fullName evidence="1">Reverse transcriptase domain-containing protein</fullName>
    </recommendedName>
</protein>
<accession>A0A6J8B6S3</accession>
<dbReference type="Pfam" id="PF00078">
    <property type="entry name" value="RVT_1"/>
    <property type="match status" value="1"/>
</dbReference>
<evidence type="ECO:0000313" key="2">
    <source>
        <dbReference type="EMBL" id="CAC5379161.1"/>
    </source>
</evidence>
<gene>
    <name evidence="2" type="ORF">MCOR_15253</name>
</gene>
<organism evidence="2 3">
    <name type="scientific">Mytilus coruscus</name>
    <name type="common">Sea mussel</name>
    <dbReference type="NCBI Taxonomy" id="42192"/>
    <lineage>
        <taxon>Eukaryota</taxon>
        <taxon>Metazoa</taxon>
        <taxon>Spiralia</taxon>
        <taxon>Lophotrochozoa</taxon>
        <taxon>Mollusca</taxon>
        <taxon>Bivalvia</taxon>
        <taxon>Autobranchia</taxon>
        <taxon>Pteriomorphia</taxon>
        <taxon>Mytilida</taxon>
        <taxon>Mytiloidea</taxon>
        <taxon>Mytilidae</taxon>
        <taxon>Mytilinae</taxon>
        <taxon>Mytilus</taxon>
    </lineage>
</organism>
<dbReference type="Proteomes" id="UP000507470">
    <property type="component" value="Unassembled WGS sequence"/>
</dbReference>
<evidence type="ECO:0000313" key="3">
    <source>
        <dbReference type="Proteomes" id="UP000507470"/>
    </source>
</evidence>
<reference evidence="2 3" key="1">
    <citation type="submission" date="2020-06" db="EMBL/GenBank/DDBJ databases">
        <authorList>
            <person name="Li R."/>
            <person name="Bekaert M."/>
        </authorList>
    </citation>
    <scope>NUCLEOTIDE SEQUENCE [LARGE SCALE GENOMIC DNA]</scope>
    <source>
        <strain evidence="3">wild</strain>
    </source>
</reference>
<name>A0A6J8B6S3_MYTCO</name>
<sequence length="193" mass="22459">MWIKLQDKLSKTDVLYSCVCYLPPIDSTRACDANEFYDMLISQIQIYGKDSFFLYICGDLKSRCSALVTVIYKIYCNILNNRLVFWEEERGVLNYEQNVFRKGLSTIDHISTLTSIIECRKLKRMSTYAAFIDFKKAYDSINRQLLFIKLNDLGINGTMFNALRSLYNDVRSCVRVNGFSTDWFSVNCELKQG</sequence>
<proteinExistence type="predicted"/>
<dbReference type="AlphaFoldDB" id="A0A6J8B6S3"/>
<evidence type="ECO:0000259" key="1">
    <source>
        <dbReference type="Pfam" id="PF00078"/>
    </source>
</evidence>
<keyword evidence="3" id="KW-1185">Reference proteome</keyword>
<dbReference type="PANTHER" id="PTHR19446">
    <property type="entry name" value="REVERSE TRANSCRIPTASES"/>
    <property type="match status" value="1"/>
</dbReference>